<protein>
    <submittedName>
        <fullName evidence="1">Uncharacterized protein</fullName>
    </submittedName>
</protein>
<organism evidence="1">
    <name type="scientific">marine metagenome</name>
    <dbReference type="NCBI Taxonomy" id="408172"/>
    <lineage>
        <taxon>unclassified sequences</taxon>
        <taxon>metagenomes</taxon>
        <taxon>ecological metagenomes</taxon>
    </lineage>
</organism>
<gene>
    <name evidence="1" type="ORF">METZ01_LOCUS177127</name>
</gene>
<dbReference type="AlphaFoldDB" id="A0A382CFZ5"/>
<evidence type="ECO:0000313" key="1">
    <source>
        <dbReference type="EMBL" id="SVB24273.1"/>
    </source>
</evidence>
<accession>A0A382CFZ5</accession>
<dbReference type="EMBL" id="UINC01034048">
    <property type="protein sequence ID" value="SVB24273.1"/>
    <property type="molecule type" value="Genomic_DNA"/>
</dbReference>
<sequence length="34" mass="3668">MSVCDRNFSTRGPFQARPRCGAVADVELAEIGLT</sequence>
<reference evidence="1" key="1">
    <citation type="submission" date="2018-05" db="EMBL/GenBank/DDBJ databases">
        <authorList>
            <person name="Lanie J.A."/>
            <person name="Ng W.-L."/>
            <person name="Kazmierczak K.M."/>
            <person name="Andrzejewski T.M."/>
            <person name="Davidsen T.M."/>
            <person name="Wayne K.J."/>
            <person name="Tettelin H."/>
            <person name="Glass J.I."/>
            <person name="Rusch D."/>
            <person name="Podicherti R."/>
            <person name="Tsui H.-C.T."/>
            <person name="Winkler M.E."/>
        </authorList>
    </citation>
    <scope>NUCLEOTIDE SEQUENCE</scope>
</reference>
<feature type="non-terminal residue" evidence="1">
    <location>
        <position position="34"/>
    </location>
</feature>
<proteinExistence type="predicted"/>
<name>A0A382CFZ5_9ZZZZ</name>